<sequence length="729" mass="82852">MTQAPPMAHPDHDKDWILYTDASQQGYGAIAVQIHDGIERPVWYLSRVTKKGEKNYTSVTELEAGCMLWAISKLRHYFYNTKLTVRTDHQSLRYLMTANHEDNSLLKKWQLMLQDLDDLQIEYVPAQHQWADALSRAPLGASEEDAKANEDNEDSDSKFKQMNKRKHRRTIATQTNAIESRPAQSSAEQHTTDNESEVWNRMNANTPDQIRAAQKQDADFKSMIEWLEDGIISADNWRAELIDKYSSEFEMFNGILYHLLEKPNRIGRLRQLVVPPAHRPTLLEWAHDAMTSAHFGIRKSGARLAEFYWWPTMSQDIVRYCNACLTCAYRKPPNKYIKAKLRPIPTVPGPFRRLVMDTVGPIATSSEGRRHILVVCCQFSKYTMAFALNDIAAPTIARTLVTRIFLVCGIPEVILSDMGTSLIGNVMQEIYKLLEIKKLTSSPAHAQTCGQVEKMNGVLIRIIQAFVARDQHDWPAYIPFALMAINSSVASHNDTPHFLVFGHDVNIPPSSAFTYRPSNLVDSDSYAIATADRLAFAWECVREQIERNQSRSKNVYDKDADDPLLFAGDLVMIKVKPPHKPGLSEKLRERFHGPYRVNNVRLPDVNVTLLSRPRGRQLTVHVNRCKRYKGGERVLNPQQLDLIAAEGSFSHGQRDSSHRRLESSKNAARLPDINSSREQYHAQDVSEKGAIQNIDGDPTNASANDGMSSLRVYELRDRAAIKPPTRFHV</sequence>
<keyword evidence="10" id="KW-1185">Reference proteome</keyword>
<feature type="compositionally biased region" description="Basic and acidic residues" evidence="8">
    <location>
        <begin position="652"/>
        <end position="663"/>
    </location>
</feature>
<keyword evidence="4" id="KW-0540">Nuclease</keyword>
<evidence type="ECO:0000313" key="11">
    <source>
        <dbReference type="WBParaSite" id="PSAMB.scaffold9904size4526.g32872.t1"/>
    </source>
</evidence>
<evidence type="ECO:0000256" key="5">
    <source>
        <dbReference type="ARBA" id="ARBA00022759"/>
    </source>
</evidence>
<dbReference type="CDD" id="cd09274">
    <property type="entry name" value="RNase_HI_RT_Ty3"/>
    <property type="match status" value="1"/>
</dbReference>
<dbReference type="Pfam" id="PF17917">
    <property type="entry name" value="RT_RNaseH"/>
    <property type="match status" value="1"/>
</dbReference>
<evidence type="ECO:0000256" key="8">
    <source>
        <dbReference type="SAM" id="MobiDB-lite"/>
    </source>
</evidence>
<evidence type="ECO:0000256" key="4">
    <source>
        <dbReference type="ARBA" id="ARBA00022722"/>
    </source>
</evidence>
<feature type="compositionally biased region" description="Basic residues" evidence="8">
    <location>
        <begin position="161"/>
        <end position="170"/>
    </location>
</feature>
<dbReference type="InterPro" id="IPR043502">
    <property type="entry name" value="DNA/RNA_pol_sf"/>
</dbReference>
<evidence type="ECO:0000313" key="10">
    <source>
        <dbReference type="Proteomes" id="UP000887566"/>
    </source>
</evidence>
<dbReference type="PROSITE" id="PS50994">
    <property type="entry name" value="INTEGRASE"/>
    <property type="match status" value="1"/>
</dbReference>
<dbReference type="GO" id="GO:0016787">
    <property type="term" value="F:hydrolase activity"/>
    <property type="evidence" value="ECO:0007669"/>
    <property type="project" value="UniProtKB-KW"/>
</dbReference>
<dbReference type="GO" id="GO:0015074">
    <property type="term" value="P:DNA integration"/>
    <property type="evidence" value="ECO:0007669"/>
    <property type="project" value="InterPro"/>
</dbReference>
<keyword evidence="7" id="KW-0695">RNA-directed DNA polymerase</keyword>
<protein>
    <recommendedName>
        <fullName evidence="1">RNA-directed DNA polymerase</fullName>
        <ecNumber evidence="1">2.7.7.49</ecNumber>
    </recommendedName>
</protein>
<name>A0A914XP79_9BILA</name>
<dbReference type="Gene3D" id="3.30.420.10">
    <property type="entry name" value="Ribonuclease H-like superfamily/Ribonuclease H"/>
    <property type="match status" value="1"/>
</dbReference>
<dbReference type="Pfam" id="PF17921">
    <property type="entry name" value="Integrase_H2C2"/>
    <property type="match status" value="1"/>
</dbReference>
<feature type="compositionally biased region" description="Basic and acidic residues" evidence="8">
    <location>
        <begin position="678"/>
        <end position="687"/>
    </location>
</feature>
<proteinExistence type="predicted"/>
<dbReference type="WBParaSite" id="PSAMB.scaffold9904size4526.g32872.t1">
    <property type="protein sequence ID" value="PSAMB.scaffold9904size4526.g32872.t1"/>
    <property type="gene ID" value="PSAMB.scaffold9904size4526.g32872"/>
</dbReference>
<dbReference type="AlphaFoldDB" id="A0A914XP79"/>
<dbReference type="InterPro" id="IPR012337">
    <property type="entry name" value="RNaseH-like_sf"/>
</dbReference>
<feature type="compositionally biased region" description="Polar residues" evidence="8">
    <location>
        <begin position="171"/>
        <end position="189"/>
    </location>
</feature>
<dbReference type="SUPFAM" id="SSF53098">
    <property type="entry name" value="Ribonuclease H-like"/>
    <property type="match status" value="1"/>
</dbReference>
<keyword evidence="2" id="KW-0808">Transferase</keyword>
<dbReference type="GO" id="GO:0003676">
    <property type="term" value="F:nucleic acid binding"/>
    <property type="evidence" value="ECO:0007669"/>
    <property type="project" value="InterPro"/>
</dbReference>
<feature type="region of interest" description="Disordered" evidence="8">
    <location>
        <begin position="648"/>
        <end position="705"/>
    </location>
</feature>
<dbReference type="EC" id="2.7.7.49" evidence="1"/>
<dbReference type="InterPro" id="IPR001584">
    <property type="entry name" value="Integrase_cat-core"/>
</dbReference>
<dbReference type="Gene3D" id="3.10.20.370">
    <property type="match status" value="1"/>
</dbReference>
<dbReference type="GO" id="GO:0042575">
    <property type="term" value="C:DNA polymerase complex"/>
    <property type="evidence" value="ECO:0007669"/>
    <property type="project" value="UniProtKB-ARBA"/>
</dbReference>
<accession>A0A914XP79</accession>
<dbReference type="Proteomes" id="UP000887566">
    <property type="component" value="Unplaced"/>
</dbReference>
<dbReference type="GO" id="GO:0003964">
    <property type="term" value="F:RNA-directed DNA polymerase activity"/>
    <property type="evidence" value="ECO:0007669"/>
    <property type="project" value="UniProtKB-KW"/>
</dbReference>
<keyword evidence="5" id="KW-0255">Endonuclease</keyword>
<dbReference type="PANTHER" id="PTHR37984">
    <property type="entry name" value="PROTEIN CBG26694"/>
    <property type="match status" value="1"/>
</dbReference>
<dbReference type="InterPro" id="IPR036397">
    <property type="entry name" value="RNaseH_sf"/>
</dbReference>
<dbReference type="SUPFAM" id="SSF56672">
    <property type="entry name" value="DNA/RNA polymerases"/>
    <property type="match status" value="1"/>
</dbReference>
<feature type="domain" description="Integrase catalytic" evidence="9">
    <location>
        <begin position="344"/>
        <end position="517"/>
    </location>
</feature>
<keyword evidence="6" id="KW-0378">Hydrolase</keyword>
<dbReference type="GO" id="GO:0004519">
    <property type="term" value="F:endonuclease activity"/>
    <property type="evidence" value="ECO:0007669"/>
    <property type="project" value="UniProtKB-KW"/>
</dbReference>
<organism evidence="10 11">
    <name type="scientific">Plectus sambesii</name>
    <dbReference type="NCBI Taxonomy" id="2011161"/>
    <lineage>
        <taxon>Eukaryota</taxon>
        <taxon>Metazoa</taxon>
        <taxon>Ecdysozoa</taxon>
        <taxon>Nematoda</taxon>
        <taxon>Chromadorea</taxon>
        <taxon>Plectida</taxon>
        <taxon>Plectina</taxon>
        <taxon>Plectoidea</taxon>
        <taxon>Plectidae</taxon>
        <taxon>Plectus</taxon>
    </lineage>
</organism>
<dbReference type="InterPro" id="IPR041588">
    <property type="entry name" value="Integrase_H2C2"/>
</dbReference>
<feature type="compositionally biased region" description="Basic and acidic residues" evidence="8">
    <location>
        <begin position="144"/>
        <end position="159"/>
    </location>
</feature>
<evidence type="ECO:0000259" key="9">
    <source>
        <dbReference type="PROSITE" id="PS50994"/>
    </source>
</evidence>
<evidence type="ECO:0000256" key="7">
    <source>
        <dbReference type="ARBA" id="ARBA00022918"/>
    </source>
</evidence>
<evidence type="ECO:0000256" key="2">
    <source>
        <dbReference type="ARBA" id="ARBA00022679"/>
    </source>
</evidence>
<evidence type="ECO:0000256" key="6">
    <source>
        <dbReference type="ARBA" id="ARBA00022801"/>
    </source>
</evidence>
<evidence type="ECO:0000256" key="1">
    <source>
        <dbReference type="ARBA" id="ARBA00012493"/>
    </source>
</evidence>
<reference evidence="11" key="1">
    <citation type="submission" date="2022-11" db="UniProtKB">
        <authorList>
            <consortium name="WormBaseParasite"/>
        </authorList>
    </citation>
    <scope>IDENTIFICATION</scope>
</reference>
<keyword evidence="3" id="KW-0548">Nucleotidyltransferase</keyword>
<dbReference type="Gene3D" id="1.10.340.70">
    <property type="match status" value="1"/>
</dbReference>
<dbReference type="InterPro" id="IPR041373">
    <property type="entry name" value="RT_RNaseH"/>
</dbReference>
<dbReference type="PANTHER" id="PTHR37984:SF5">
    <property type="entry name" value="PROTEIN NYNRIN-LIKE"/>
    <property type="match status" value="1"/>
</dbReference>
<evidence type="ECO:0000256" key="3">
    <source>
        <dbReference type="ARBA" id="ARBA00022695"/>
    </source>
</evidence>
<dbReference type="InterPro" id="IPR050951">
    <property type="entry name" value="Retrovirus_Pol_polyprotein"/>
</dbReference>
<dbReference type="FunFam" id="1.10.340.70:FF:000001">
    <property type="entry name" value="Retrovirus-related Pol polyprotein from transposon gypsy-like Protein"/>
    <property type="match status" value="1"/>
</dbReference>
<feature type="region of interest" description="Disordered" evidence="8">
    <location>
        <begin position="141"/>
        <end position="195"/>
    </location>
</feature>